<dbReference type="AlphaFoldDB" id="A0A4C1ZIX6"/>
<keyword evidence="2" id="KW-1185">Reference proteome</keyword>
<gene>
    <name evidence="1" type="ORF">EVAR_66162_1</name>
</gene>
<dbReference type="Proteomes" id="UP000299102">
    <property type="component" value="Unassembled WGS sequence"/>
</dbReference>
<protein>
    <submittedName>
        <fullName evidence="1">Uncharacterized protein</fullName>
    </submittedName>
</protein>
<evidence type="ECO:0000313" key="2">
    <source>
        <dbReference type="Proteomes" id="UP000299102"/>
    </source>
</evidence>
<reference evidence="1 2" key="1">
    <citation type="journal article" date="2019" name="Commun. Biol.">
        <title>The bagworm genome reveals a unique fibroin gene that provides high tensile strength.</title>
        <authorList>
            <person name="Kono N."/>
            <person name="Nakamura H."/>
            <person name="Ohtoshi R."/>
            <person name="Tomita M."/>
            <person name="Numata K."/>
            <person name="Arakawa K."/>
        </authorList>
    </citation>
    <scope>NUCLEOTIDE SEQUENCE [LARGE SCALE GENOMIC DNA]</scope>
</reference>
<evidence type="ECO:0000313" key="1">
    <source>
        <dbReference type="EMBL" id="GBP88791.1"/>
    </source>
</evidence>
<accession>A0A4C1ZIX6</accession>
<dbReference type="EMBL" id="BGZK01001959">
    <property type="protein sequence ID" value="GBP88791.1"/>
    <property type="molecule type" value="Genomic_DNA"/>
</dbReference>
<organism evidence="1 2">
    <name type="scientific">Eumeta variegata</name>
    <name type="common">Bagworm moth</name>
    <name type="synonym">Eumeta japonica</name>
    <dbReference type="NCBI Taxonomy" id="151549"/>
    <lineage>
        <taxon>Eukaryota</taxon>
        <taxon>Metazoa</taxon>
        <taxon>Ecdysozoa</taxon>
        <taxon>Arthropoda</taxon>
        <taxon>Hexapoda</taxon>
        <taxon>Insecta</taxon>
        <taxon>Pterygota</taxon>
        <taxon>Neoptera</taxon>
        <taxon>Endopterygota</taxon>
        <taxon>Lepidoptera</taxon>
        <taxon>Glossata</taxon>
        <taxon>Ditrysia</taxon>
        <taxon>Tineoidea</taxon>
        <taxon>Psychidae</taxon>
        <taxon>Oiketicinae</taxon>
        <taxon>Eumeta</taxon>
    </lineage>
</organism>
<proteinExistence type="predicted"/>
<sequence>MSVSGITPRSKLQKFFKKKTHASSATNFDIVRRPGDRRIYDDVVAVTTGPIGGGGRGRAAAPIHSRYLEPVTRSRRPVGDCIRQIAPREFTGRLTYLRDRESTVNKWANFSGERNGMSRPYSLSRPGGAPAPTHLVYACTLSCYRNLDPVACQRYDIFEIKASFRKRGTGI</sequence>
<name>A0A4C1ZIX6_EUMVA</name>
<comment type="caution">
    <text evidence="1">The sequence shown here is derived from an EMBL/GenBank/DDBJ whole genome shotgun (WGS) entry which is preliminary data.</text>
</comment>